<protein>
    <submittedName>
        <fullName evidence="2">Uncharacterized protein</fullName>
    </submittedName>
</protein>
<comment type="caution">
    <text evidence="2">The sequence shown here is derived from an EMBL/GenBank/DDBJ whole genome shotgun (WGS) entry which is preliminary data.</text>
</comment>
<keyword evidence="3" id="KW-1185">Reference proteome</keyword>
<sequence length="1122" mass="120431">MSNENNKNATPVSDMPPSINKDNKTKSTSNNNNETSASSTPTKKTSSTSVPLSFSVPPIFPLTTSLPLNTTDTATNSTLASNLNKLSSSLNSKIPLTVNPSLNLKSTTTPTTLPLASNFPLLQNLQNLNNIPALSQLLLSMNMNSLDMSSLLPFSTLPTLNKQSNILPAATLANMQALMAAMNPAFAMANTLKNINPPTNSSKIAPNLKKKTPIKPNLASSISNNKSKATLGSKSPSSSSISSEKKKIAIAPTTSSSTTTSSSQTPLKPLSPKISKSTSTSTSGSAQTTNTTSTIASTLASLLNEKHPLALATPNLSLNPFFGTNPLLFPALAQAASTNPLLFGSLATGSNSTNLLNKLPTTKNQLPIIPTTSTGGTSSSTSHPRPLAPQSKKKIHIAPAVNPINQRQSILNSLLATAANLQALHASAGVPMPSATSMSKTPTLPSTLNLNKFNSLLNTNKVALSTTSSSTTASTTSSSVAISSLAKSTALPTSTSTTKSKLSLSSKDKNILNSINFQTMNSTKSGKSTNNLSNITSITNSSSKNISSNNSLNNKNTVNNISNSNVIKINDTNNKTKTNKRSPSSELALALSKLEDALKKNMKSPISTNIPSMSNTINTNIKQTSTSTSSTASALSALSALSAITNITTNANNSKDSNTTIADVIANTKTTNTSTTATRSTTNTTVNATDTVAAINNIKPITKNEFPESTTTLLNKNINNNITLDQNTFNLSHKDIKLKELSNTLARELNMNLNNEKVDNIMKPSADILDQISGLANLKMNQNFNTNFNQVNLELDNSTKKINDINPLIDTSKNITDLGINLNINNSENLLNLDLDFKESKKKPETEKSAINNKILESTIKDALSFSLINEDYITSNVNKDQSLNLAFSSKSVSEPTNLDKVSLISSTTSLTESPLEVLPLTFNLQNASLSLNDIKISKLETDDKTNMDTKGKDEKIEIGSKRKLNDIKIEKGKEKLTQTHSGNQEISIDEVFDSEQFSSEEDNSLKSTEITKSDFPSPKKKRMMRWEKASFSPFHHNRRDRISRLKNAVRSMSTGSINTTLLAADPTIHNQFSLDTKSPINKTNVMEITSPTNIEDFNNDYLNLNEFNSINEMNINHKHNN</sequence>
<reference evidence="2 3" key="1">
    <citation type="submission" date="2016-08" db="EMBL/GenBank/DDBJ databases">
        <title>A Parts List for Fungal Cellulosomes Revealed by Comparative Genomics.</title>
        <authorList>
            <consortium name="DOE Joint Genome Institute"/>
            <person name="Haitjema C.H."/>
            <person name="Gilmore S.P."/>
            <person name="Henske J.K."/>
            <person name="Solomon K.V."/>
            <person name="De Groot R."/>
            <person name="Kuo A."/>
            <person name="Mondo S.J."/>
            <person name="Salamov A.A."/>
            <person name="Labutti K."/>
            <person name="Zhao Z."/>
            <person name="Chiniquy J."/>
            <person name="Barry K."/>
            <person name="Brewer H.M."/>
            <person name="Purvine S.O."/>
            <person name="Wright A.T."/>
            <person name="Boxma B."/>
            <person name="Van Alen T."/>
            <person name="Hackstein J.H."/>
            <person name="Baker S.E."/>
            <person name="Grigoriev I.V."/>
            <person name="O'Malley M.A."/>
        </authorList>
    </citation>
    <scope>NUCLEOTIDE SEQUENCE [LARGE SCALE GENOMIC DNA]</scope>
    <source>
        <strain evidence="2 3">G1</strain>
    </source>
</reference>
<accession>A0A1Y2B2H3</accession>
<feature type="compositionally biased region" description="Polar residues" evidence="1">
    <location>
        <begin position="1"/>
        <end position="11"/>
    </location>
</feature>
<name>A0A1Y2B2H3_9FUNG</name>
<evidence type="ECO:0000256" key="1">
    <source>
        <dbReference type="SAM" id="MobiDB-lite"/>
    </source>
</evidence>
<feature type="compositionally biased region" description="Low complexity" evidence="1">
    <location>
        <begin position="227"/>
        <end position="242"/>
    </location>
</feature>
<feature type="region of interest" description="Disordered" evidence="1">
    <location>
        <begin position="998"/>
        <end position="1024"/>
    </location>
</feature>
<gene>
    <name evidence="2" type="ORF">LY90DRAFT_705585</name>
</gene>
<dbReference type="AlphaFoldDB" id="A0A1Y2B2H3"/>
<proteinExistence type="predicted"/>
<evidence type="ECO:0000313" key="3">
    <source>
        <dbReference type="Proteomes" id="UP000193920"/>
    </source>
</evidence>
<feature type="region of interest" description="Disordered" evidence="1">
    <location>
        <begin position="366"/>
        <end position="390"/>
    </location>
</feature>
<feature type="compositionally biased region" description="Low complexity" evidence="1">
    <location>
        <begin position="371"/>
        <end position="382"/>
    </location>
</feature>
<dbReference type="OrthoDB" id="10438556at2759"/>
<evidence type="ECO:0000313" key="2">
    <source>
        <dbReference type="EMBL" id="ORY29029.1"/>
    </source>
</evidence>
<organism evidence="2 3">
    <name type="scientific">Neocallimastix californiae</name>
    <dbReference type="NCBI Taxonomy" id="1754190"/>
    <lineage>
        <taxon>Eukaryota</taxon>
        <taxon>Fungi</taxon>
        <taxon>Fungi incertae sedis</taxon>
        <taxon>Chytridiomycota</taxon>
        <taxon>Chytridiomycota incertae sedis</taxon>
        <taxon>Neocallimastigomycetes</taxon>
        <taxon>Neocallimastigales</taxon>
        <taxon>Neocallimastigaceae</taxon>
        <taxon>Neocallimastix</taxon>
    </lineage>
</organism>
<dbReference type="Proteomes" id="UP000193920">
    <property type="component" value="Unassembled WGS sequence"/>
</dbReference>
<dbReference type="STRING" id="1754190.A0A1Y2B2H3"/>
<feature type="compositionally biased region" description="Low complexity" evidence="1">
    <location>
        <begin position="253"/>
        <end position="291"/>
    </location>
</feature>
<feature type="region of interest" description="Disordered" evidence="1">
    <location>
        <begin position="198"/>
        <end position="291"/>
    </location>
</feature>
<feature type="region of interest" description="Disordered" evidence="1">
    <location>
        <begin position="1"/>
        <end position="51"/>
    </location>
</feature>
<feature type="non-terminal residue" evidence="2">
    <location>
        <position position="1122"/>
    </location>
</feature>
<dbReference type="EMBL" id="MCOG01000182">
    <property type="protein sequence ID" value="ORY29029.1"/>
    <property type="molecule type" value="Genomic_DNA"/>
</dbReference>
<feature type="compositionally biased region" description="Low complexity" evidence="1">
    <location>
        <begin position="26"/>
        <end position="49"/>
    </location>
</feature>